<accession>A0ABM1EE23</accession>
<keyword evidence="1" id="KW-0479">Metal-binding</keyword>
<feature type="domain" description="C2H2-type" evidence="3">
    <location>
        <begin position="180"/>
        <end position="207"/>
    </location>
</feature>
<dbReference type="SMART" id="SM00355">
    <property type="entry name" value="ZnF_C2H2"/>
    <property type="match status" value="4"/>
</dbReference>
<dbReference type="PROSITE" id="PS00028">
    <property type="entry name" value="ZINC_FINGER_C2H2_1"/>
    <property type="match status" value="3"/>
</dbReference>
<evidence type="ECO:0000259" key="3">
    <source>
        <dbReference type="PROSITE" id="PS50157"/>
    </source>
</evidence>
<dbReference type="Gene3D" id="3.30.160.60">
    <property type="entry name" value="Classic Zinc Finger"/>
    <property type="match status" value="3"/>
</dbReference>
<keyword evidence="1" id="KW-0863">Zinc-finger</keyword>
<dbReference type="PANTHER" id="PTHR46451">
    <property type="entry name" value="RAS-RESPONSIVE ELEMENT-BINDING PROTEIN 1"/>
    <property type="match status" value="1"/>
</dbReference>
<feature type="compositionally biased region" description="Acidic residues" evidence="2">
    <location>
        <begin position="63"/>
        <end position="89"/>
    </location>
</feature>
<dbReference type="GeneID" id="106811371"/>
<evidence type="ECO:0000256" key="1">
    <source>
        <dbReference type="PROSITE-ProRule" id="PRU00042"/>
    </source>
</evidence>
<dbReference type="InterPro" id="IPR036236">
    <property type="entry name" value="Znf_C2H2_sf"/>
</dbReference>
<gene>
    <name evidence="5" type="primary">LOC106811371</name>
</gene>
<feature type="compositionally biased region" description="Acidic residues" evidence="2">
    <location>
        <begin position="259"/>
        <end position="271"/>
    </location>
</feature>
<sequence length="312" mass="34100">MGNLRRHCQLKHGEHDLATLLAHVMGQQGDGGGGSNSFSVLDVTKIRANMDRSLEVLHHLGDISDDDDDEGGEEAEEEEEEEEGEEPGDSDTAYYCRHCDDVFASMHELVVHSGERHGDASPGVPAYRCHVCDDNGRAFTQRDACLAHIRERHPDEFAEVTPGGAGDSDATSPDYSERHFLCAFCPKRFWSSQDWRRHLRTHSGERPYQCRVCRRRFSLKHSMMRHLKIHLDEAAAAAAAAGEGADVGGAADAMHVDDGEAEEAEEAESPGEDVGGGSLDMIQNLLGLEDASMIDKMLESADKAAEMLGVTT</sequence>
<dbReference type="Proteomes" id="UP000695022">
    <property type="component" value="Unplaced"/>
</dbReference>
<reference evidence="5" key="1">
    <citation type="submission" date="2025-08" db="UniProtKB">
        <authorList>
            <consortium name="RefSeq"/>
        </authorList>
    </citation>
    <scope>IDENTIFICATION</scope>
</reference>
<keyword evidence="4" id="KW-1185">Reference proteome</keyword>
<dbReference type="Pfam" id="PF13894">
    <property type="entry name" value="zf-C2H2_4"/>
    <property type="match status" value="1"/>
</dbReference>
<dbReference type="PANTHER" id="PTHR46451:SF1">
    <property type="entry name" value="RAS-RESPONSIVE ELEMENT-BINDING PROTEIN 1"/>
    <property type="match status" value="1"/>
</dbReference>
<feature type="region of interest" description="Disordered" evidence="2">
    <location>
        <begin position="258"/>
        <end position="279"/>
    </location>
</feature>
<dbReference type="InterPro" id="IPR052795">
    <property type="entry name" value="RREB1"/>
</dbReference>
<dbReference type="RefSeq" id="XP_014670444.1">
    <property type="nucleotide sequence ID" value="XM_014814958.1"/>
</dbReference>
<evidence type="ECO:0000313" key="4">
    <source>
        <dbReference type="Proteomes" id="UP000695022"/>
    </source>
</evidence>
<dbReference type="InterPro" id="IPR013087">
    <property type="entry name" value="Znf_C2H2_type"/>
</dbReference>
<dbReference type="SUPFAM" id="SSF57667">
    <property type="entry name" value="beta-beta-alpha zinc fingers"/>
    <property type="match status" value="1"/>
</dbReference>
<name>A0ABM1EE23_PRICU</name>
<feature type="domain" description="C2H2-type" evidence="3">
    <location>
        <begin position="208"/>
        <end position="235"/>
    </location>
</feature>
<organism evidence="4 5">
    <name type="scientific">Priapulus caudatus</name>
    <name type="common">Priapulid worm</name>
    <dbReference type="NCBI Taxonomy" id="37621"/>
    <lineage>
        <taxon>Eukaryota</taxon>
        <taxon>Metazoa</taxon>
        <taxon>Ecdysozoa</taxon>
        <taxon>Scalidophora</taxon>
        <taxon>Priapulida</taxon>
        <taxon>Priapulimorpha</taxon>
        <taxon>Priapulimorphida</taxon>
        <taxon>Priapulidae</taxon>
        <taxon>Priapulus</taxon>
    </lineage>
</organism>
<evidence type="ECO:0000256" key="2">
    <source>
        <dbReference type="SAM" id="MobiDB-lite"/>
    </source>
</evidence>
<proteinExistence type="predicted"/>
<keyword evidence="1" id="KW-0862">Zinc</keyword>
<evidence type="ECO:0000313" key="5">
    <source>
        <dbReference type="RefSeq" id="XP_014670444.1"/>
    </source>
</evidence>
<protein>
    <submittedName>
        <fullName evidence="5">Ras-responsive element-binding protein 1-like</fullName>
    </submittedName>
</protein>
<feature type="region of interest" description="Disordered" evidence="2">
    <location>
        <begin position="59"/>
        <end position="92"/>
    </location>
</feature>
<feature type="domain" description="C2H2-type" evidence="3">
    <location>
        <begin position="94"/>
        <end position="122"/>
    </location>
</feature>
<dbReference type="PROSITE" id="PS50157">
    <property type="entry name" value="ZINC_FINGER_C2H2_2"/>
    <property type="match status" value="3"/>
</dbReference>